<protein>
    <submittedName>
        <fullName evidence="3">Uncharacterized protein</fullName>
    </submittedName>
</protein>
<dbReference type="AlphaFoldDB" id="A0A163ZFR9"/>
<proteinExistence type="predicted"/>
<dbReference type="STRING" id="943830.A4A58_08320"/>
<comment type="caution">
    <text evidence="3">The sequence shown here is derived from an EMBL/GenBank/DDBJ whole genome shotgun (WGS) entry which is preliminary data.</text>
</comment>
<accession>A0A163ZFR9</accession>
<gene>
    <name evidence="3" type="ORF">A4A58_08320</name>
</gene>
<feature type="chain" id="PRO_5007848318" evidence="2">
    <location>
        <begin position="42"/>
        <end position="237"/>
    </location>
</feature>
<feature type="compositionally biased region" description="Basic and acidic residues" evidence="1">
    <location>
        <begin position="187"/>
        <end position="197"/>
    </location>
</feature>
<dbReference type="EMBL" id="LVYV01000012">
    <property type="protein sequence ID" value="KZD23426.1"/>
    <property type="molecule type" value="Genomic_DNA"/>
</dbReference>
<feature type="region of interest" description="Disordered" evidence="1">
    <location>
        <begin position="87"/>
        <end position="163"/>
    </location>
</feature>
<feature type="signal peptide" evidence="2">
    <location>
        <begin position="1"/>
        <end position="41"/>
    </location>
</feature>
<organism evidence="3 4">
    <name type="scientific">Tardiphaga robiniae</name>
    <dbReference type="NCBI Taxonomy" id="943830"/>
    <lineage>
        <taxon>Bacteria</taxon>
        <taxon>Pseudomonadati</taxon>
        <taxon>Pseudomonadota</taxon>
        <taxon>Alphaproteobacteria</taxon>
        <taxon>Hyphomicrobiales</taxon>
        <taxon>Nitrobacteraceae</taxon>
        <taxon>Tardiphaga</taxon>
    </lineage>
</organism>
<evidence type="ECO:0000313" key="4">
    <source>
        <dbReference type="Proteomes" id="UP000076574"/>
    </source>
</evidence>
<dbReference type="OrthoDB" id="8018783at2"/>
<keyword evidence="4" id="KW-1185">Reference proteome</keyword>
<dbReference type="RefSeq" id="WP_068733806.1">
    <property type="nucleotide sequence ID" value="NZ_LVYV01000012.1"/>
</dbReference>
<feature type="compositionally biased region" description="Polar residues" evidence="1">
    <location>
        <begin position="226"/>
        <end position="237"/>
    </location>
</feature>
<evidence type="ECO:0000256" key="1">
    <source>
        <dbReference type="SAM" id="MobiDB-lite"/>
    </source>
</evidence>
<evidence type="ECO:0000256" key="2">
    <source>
        <dbReference type="SAM" id="SignalP"/>
    </source>
</evidence>
<name>A0A163ZFR9_9BRAD</name>
<evidence type="ECO:0000313" key="3">
    <source>
        <dbReference type="EMBL" id="KZD23426.1"/>
    </source>
</evidence>
<feature type="region of interest" description="Disordered" evidence="1">
    <location>
        <begin position="185"/>
        <end position="237"/>
    </location>
</feature>
<sequence length="237" mass="25369">MRETETGWALHTSSGAWMRALRLTAVALSVGLVMSAGAVRAADDDDDDSTVEQKVIKQIMTGLGGTNMENTGIDYRERSPLVVPPRIDLPPPDARGPAPVANWPKDPDVQQRRAAAAASKTGRPEEVLEAARPLTPREMAPKRARGASSAVDNSSPGDPNKNIVLSPKQLGYEGGLFKNMFGSNKGETAEFKGEPTRESLTQPPAGYQTPASGYAYGTGPKETMKNDYNLNPMTGKF</sequence>
<reference evidence="3 4" key="1">
    <citation type="submission" date="2016-03" db="EMBL/GenBank/DDBJ databases">
        <title>Microsymbionts genomes from the relict species Vavilovia formosa (Stev.) Fed.</title>
        <authorList>
            <person name="Kopat V."/>
            <person name="Chirak E."/>
            <person name="Kimeklis A."/>
            <person name="Andronov E."/>
        </authorList>
    </citation>
    <scope>NUCLEOTIDE SEQUENCE [LARGE SCALE GENOMIC DNA]</scope>
    <source>
        <strain evidence="3 4">Vaf07</strain>
    </source>
</reference>
<dbReference type="Proteomes" id="UP000076574">
    <property type="component" value="Unassembled WGS sequence"/>
</dbReference>
<keyword evidence="2" id="KW-0732">Signal</keyword>